<dbReference type="InterPro" id="IPR003599">
    <property type="entry name" value="Ig_sub"/>
</dbReference>
<evidence type="ECO:0000256" key="7">
    <source>
        <dbReference type="SAM" id="SignalP"/>
    </source>
</evidence>
<evidence type="ECO:0000259" key="8">
    <source>
        <dbReference type="PROSITE" id="PS50835"/>
    </source>
</evidence>
<dbReference type="InterPro" id="IPR007110">
    <property type="entry name" value="Ig-like_dom"/>
</dbReference>
<feature type="chain" id="PRO_5040792680" evidence="7">
    <location>
        <begin position="21"/>
        <end position="588"/>
    </location>
</feature>
<feature type="domain" description="Ig-like" evidence="8">
    <location>
        <begin position="394"/>
        <end position="484"/>
    </location>
</feature>
<evidence type="ECO:0000256" key="1">
    <source>
        <dbReference type="ARBA" id="ARBA00004167"/>
    </source>
</evidence>
<dbReference type="Pfam" id="PF13895">
    <property type="entry name" value="Ig_2"/>
    <property type="match status" value="2"/>
</dbReference>
<evidence type="ECO:0000256" key="6">
    <source>
        <dbReference type="SAM" id="Phobius"/>
    </source>
</evidence>
<dbReference type="SMART" id="SM00409">
    <property type="entry name" value="IG"/>
    <property type="match status" value="4"/>
</dbReference>
<dbReference type="PANTHER" id="PTHR46484:SF1">
    <property type="entry name" value="SCHWANN CELL MYELIN PROTEIN-RELATED"/>
    <property type="match status" value="1"/>
</dbReference>
<name>A0A9W7WIZ4_TRIRA</name>
<evidence type="ECO:0000313" key="10">
    <source>
        <dbReference type="Proteomes" id="UP001059041"/>
    </source>
</evidence>
<feature type="domain" description="Ig-like" evidence="8">
    <location>
        <begin position="318"/>
        <end position="392"/>
    </location>
</feature>
<dbReference type="PANTHER" id="PTHR46484">
    <property type="entry name" value="SI:CH211-171H4.5-RELATED"/>
    <property type="match status" value="1"/>
</dbReference>
<dbReference type="InterPro" id="IPR036179">
    <property type="entry name" value="Ig-like_dom_sf"/>
</dbReference>
<keyword evidence="3 6" id="KW-1133">Transmembrane helix</keyword>
<dbReference type="EMBL" id="JAFHDT010000014">
    <property type="protein sequence ID" value="KAI7801199.1"/>
    <property type="molecule type" value="Genomic_DNA"/>
</dbReference>
<dbReference type="Proteomes" id="UP001059041">
    <property type="component" value="Linkage Group LG14"/>
</dbReference>
<feature type="transmembrane region" description="Helical" evidence="6">
    <location>
        <begin position="488"/>
        <end position="511"/>
    </location>
</feature>
<dbReference type="GO" id="GO:0016020">
    <property type="term" value="C:membrane"/>
    <property type="evidence" value="ECO:0007669"/>
    <property type="project" value="UniProtKB-SubCell"/>
</dbReference>
<keyword evidence="7" id="KW-0732">Signal</keyword>
<accession>A0A9W7WIZ4</accession>
<keyword evidence="4 6" id="KW-0472">Membrane</keyword>
<dbReference type="SUPFAM" id="SSF48726">
    <property type="entry name" value="Immunoglobulin"/>
    <property type="match status" value="4"/>
</dbReference>
<evidence type="ECO:0000256" key="5">
    <source>
        <dbReference type="ARBA" id="ARBA00023157"/>
    </source>
</evidence>
<dbReference type="AlphaFoldDB" id="A0A9W7WIZ4"/>
<dbReference type="InterPro" id="IPR013162">
    <property type="entry name" value="CD80_C2-set"/>
</dbReference>
<evidence type="ECO:0000313" key="9">
    <source>
        <dbReference type="EMBL" id="KAI7801199.1"/>
    </source>
</evidence>
<evidence type="ECO:0000256" key="3">
    <source>
        <dbReference type="ARBA" id="ARBA00022989"/>
    </source>
</evidence>
<dbReference type="Pfam" id="PF07686">
    <property type="entry name" value="V-set"/>
    <property type="match status" value="1"/>
</dbReference>
<evidence type="ECO:0000256" key="4">
    <source>
        <dbReference type="ARBA" id="ARBA00023136"/>
    </source>
</evidence>
<dbReference type="PROSITE" id="PS50835">
    <property type="entry name" value="IG_LIKE"/>
    <property type="match status" value="4"/>
</dbReference>
<feature type="signal peptide" evidence="7">
    <location>
        <begin position="1"/>
        <end position="20"/>
    </location>
</feature>
<comment type="caution">
    <text evidence="9">The sequence shown here is derived from an EMBL/GenBank/DDBJ whole genome shotgun (WGS) entry which is preliminary data.</text>
</comment>
<gene>
    <name evidence="9" type="ORF">IRJ41_025599</name>
</gene>
<feature type="domain" description="Ig-like" evidence="8">
    <location>
        <begin position="139"/>
        <end position="231"/>
    </location>
</feature>
<evidence type="ECO:0000256" key="2">
    <source>
        <dbReference type="ARBA" id="ARBA00022692"/>
    </source>
</evidence>
<comment type="subcellular location">
    <subcellularLocation>
        <location evidence="1">Membrane</location>
        <topology evidence="1">Single-pass membrane protein</topology>
    </subcellularLocation>
</comment>
<keyword evidence="10" id="KW-1185">Reference proteome</keyword>
<keyword evidence="5" id="KW-1015">Disulfide bond</keyword>
<organism evidence="9 10">
    <name type="scientific">Triplophysa rosa</name>
    <name type="common">Cave loach</name>
    <dbReference type="NCBI Taxonomy" id="992332"/>
    <lineage>
        <taxon>Eukaryota</taxon>
        <taxon>Metazoa</taxon>
        <taxon>Chordata</taxon>
        <taxon>Craniata</taxon>
        <taxon>Vertebrata</taxon>
        <taxon>Euteleostomi</taxon>
        <taxon>Actinopterygii</taxon>
        <taxon>Neopterygii</taxon>
        <taxon>Teleostei</taxon>
        <taxon>Ostariophysi</taxon>
        <taxon>Cypriniformes</taxon>
        <taxon>Nemacheilidae</taxon>
        <taxon>Triplophysa</taxon>
    </lineage>
</organism>
<keyword evidence="2 6" id="KW-0812">Transmembrane</keyword>
<feature type="domain" description="Ig-like" evidence="8">
    <location>
        <begin position="235"/>
        <end position="314"/>
    </location>
</feature>
<sequence length="588" mass="65188">MVVFQSCLFAFILYLRAYSASDNEWNANIPKSVVGLSGSCVVIPCTYNYPSHGKTYTGFTGIWYKGDSDIIYHEDTSKINSKFKDRTSLDYLQQKNCTLKISSLQHDDPGQYMFRIEIKDLNMFSYQENKVSITVKDSPELPIISVDEEVTSQKEVTAICVVSHSCPSEPPRLTWSHKGTTTSYSQPLEDGQWKLTSSLTFTPSREDHNKPLSCSAEFTPAKTASNNKKLKVKYPPFNVHVQSTPVKENESIQLNCSSDSNPPPDSFQWFSLNGSPLANGRTYRLNHVTRYTEAISCTATNTEGKTSSGPQRINVLYPPYNVHVQSKSQVKENESVDLTCSSDSNPPPDSFQWFGSTGSLLENRSTYRLNHVTRYTEAISCTATNTEGKTSSGPQRIKVLYPPEIKNGSSCESETFIVCVCIVDSNPPSEVKWLGPSSAFPSSSVEQNGSLTIFTLQGWLGFPDTVHCSASNSEGNSVMTLSVPHHGLIIYLVVATVAVVVILVVISACAAKRRCGRRPAQSVLDVKNDHNELKTTPKSDISSYCCVTDIFTVHNVLLGNNHTFPCHITDFLLSPTNHKTLHFFFSFT</sequence>
<dbReference type="InterPro" id="IPR013106">
    <property type="entry name" value="Ig_V-set"/>
</dbReference>
<dbReference type="InterPro" id="IPR013783">
    <property type="entry name" value="Ig-like_fold"/>
</dbReference>
<proteinExistence type="predicted"/>
<reference evidence="9" key="1">
    <citation type="submission" date="2021-02" db="EMBL/GenBank/DDBJ databases">
        <title>Comparative genomics reveals that relaxation of natural selection precedes convergent phenotypic evolution of cavefish.</title>
        <authorList>
            <person name="Peng Z."/>
        </authorList>
    </citation>
    <scope>NUCLEOTIDE SEQUENCE</scope>
    <source>
        <tissue evidence="9">Muscle</tissue>
    </source>
</reference>
<protein>
    <submittedName>
        <fullName evidence="9">Myelin-associated glycoprotein-like</fullName>
    </submittedName>
</protein>
<dbReference type="Pfam" id="PF08205">
    <property type="entry name" value="C2-set_2"/>
    <property type="match status" value="1"/>
</dbReference>
<dbReference type="Gene3D" id="2.60.40.10">
    <property type="entry name" value="Immunoglobulins"/>
    <property type="match status" value="4"/>
</dbReference>